<protein>
    <recommendedName>
        <fullName evidence="3">Transposase</fullName>
    </recommendedName>
</protein>
<sequence>MNGIGITSDEALISGQVYSAQDAVSALNVTTSLLYRWKQKAEEHTNSTVNSDELLALCKEVKRMTVD</sequence>
<name>A0ABQ6DVA7_9GAMM</name>
<comment type="caution">
    <text evidence="1">The sequence shown here is derived from an EMBL/GenBank/DDBJ whole genome shotgun (WGS) entry which is preliminary data.</text>
</comment>
<keyword evidence="2" id="KW-1185">Reference proteome</keyword>
<proteinExistence type="predicted"/>
<organism evidence="1 2">
    <name type="scientific">Psychromonas marina</name>
    <dbReference type="NCBI Taxonomy" id="88364"/>
    <lineage>
        <taxon>Bacteria</taxon>
        <taxon>Pseudomonadati</taxon>
        <taxon>Pseudomonadota</taxon>
        <taxon>Gammaproteobacteria</taxon>
        <taxon>Alteromonadales</taxon>
        <taxon>Psychromonadaceae</taxon>
        <taxon>Psychromonas</taxon>
    </lineage>
</organism>
<evidence type="ECO:0000313" key="2">
    <source>
        <dbReference type="Proteomes" id="UP001157353"/>
    </source>
</evidence>
<gene>
    <name evidence="1" type="ORF">GCM10007916_00020</name>
</gene>
<dbReference type="RefSeq" id="WP_431312576.1">
    <property type="nucleotide sequence ID" value="NZ_BSPQ01000001.1"/>
</dbReference>
<reference evidence="2" key="1">
    <citation type="journal article" date="2019" name="Int. J. Syst. Evol. Microbiol.">
        <title>The Global Catalogue of Microorganisms (GCM) 10K type strain sequencing project: providing services to taxonomists for standard genome sequencing and annotation.</title>
        <authorList>
            <consortium name="The Broad Institute Genomics Platform"/>
            <consortium name="The Broad Institute Genome Sequencing Center for Infectious Disease"/>
            <person name="Wu L."/>
            <person name="Ma J."/>
        </authorList>
    </citation>
    <scope>NUCLEOTIDE SEQUENCE [LARGE SCALE GENOMIC DNA]</scope>
    <source>
        <strain evidence="2">NBRC 103166</strain>
    </source>
</reference>
<evidence type="ECO:0008006" key="3">
    <source>
        <dbReference type="Google" id="ProtNLM"/>
    </source>
</evidence>
<evidence type="ECO:0000313" key="1">
    <source>
        <dbReference type="EMBL" id="GLS88935.1"/>
    </source>
</evidence>
<dbReference type="EMBL" id="BSPQ01000001">
    <property type="protein sequence ID" value="GLS88935.1"/>
    <property type="molecule type" value="Genomic_DNA"/>
</dbReference>
<accession>A0ABQ6DVA7</accession>
<dbReference type="Proteomes" id="UP001157353">
    <property type="component" value="Unassembled WGS sequence"/>
</dbReference>